<dbReference type="HOGENOM" id="CLU_028965_1_0_6"/>
<dbReference type="Pfam" id="PF18860">
    <property type="entry name" value="AbiJ_NTD3"/>
    <property type="match status" value="1"/>
</dbReference>
<dbReference type="AlphaFoldDB" id="B4EUP8"/>
<dbReference type="RefSeq" id="WP_012367550.1">
    <property type="nucleotide sequence ID" value="NC_010554.1"/>
</dbReference>
<sequence length="326" mass="39149">MFTIPIDKKCKLEIINTLATMESELFKNISPLEFFDSILNLRILASEDPRYQDAYGDLNQHYINNNDWTLEYILLERFDFLKSDELFTLLLNTLVSPSIMKIGVNEISYIYNKLNPILIIYNIEYQLNGHDENNIPIYELSNFNNDDEFKDIKNNNIPFIIKNNKNKENEYFKLIEINWNDFGRYNKFLLSYYKNQKEYIIGDLKIISKEDISTTNEIKNNFFKLDNKHCSLGQKFEYYENIFKGNALSILKALNDVAFFTKIQESFEHLSQFKDSLIRYDEQEQLLRQARHRIRKYDLSQLYSFEYIFKPDYIDDEDKLKLTFNF</sequence>
<dbReference type="InterPro" id="IPR041427">
    <property type="entry name" value="AbiJ-NTD3"/>
</dbReference>
<gene>
    <name evidence="2" type="ordered locus">PMI0316</name>
</gene>
<dbReference type="Proteomes" id="UP000008319">
    <property type="component" value="Chromosome"/>
</dbReference>
<dbReference type="EMBL" id="AM942759">
    <property type="protein sequence ID" value="CAR40833.1"/>
    <property type="molecule type" value="Genomic_DNA"/>
</dbReference>
<reference evidence="2 3" key="1">
    <citation type="journal article" date="2008" name="J. Bacteriol.">
        <title>Complete genome sequence of uropathogenic Proteus mirabilis, a master of both adherence and motility.</title>
        <authorList>
            <person name="Pearson M.M."/>
            <person name="Sebaihia M."/>
            <person name="Churcher C."/>
            <person name="Quail M.A."/>
            <person name="Seshasayee A.S."/>
            <person name="Luscombe N.M."/>
            <person name="Abdellah Z."/>
            <person name="Arrosmith C."/>
            <person name="Atkin B."/>
            <person name="Chillingworth T."/>
            <person name="Hauser H."/>
            <person name="Jagels K."/>
            <person name="Moule S."/>
            <person name="Mungall K."/>
            <person name="Norbertczak H."/>
            <person name="Rabbinowitsch E."/>
            <person name="Walker D."/>
            <person name="Whithead S."/>
            <person name="Thomson N.R."/>
            <person name="Rather P.N."/>
            <person name="Parkhill J."/>
            <person name="Mobley H.L."/>
        </authorList>
    </citation>
    <scope>NUCLEOTIDE SEQUENCE [LARGE SCALE GENOMIC DNA]</scope>
    <source>
        <strain evidence="2 3">HI4320</strain>
    </source>
</reference>
<evidence type="ECO:0000313" key="3">
    <source>
        <dbReference type="Proteomes" id="UP000008319"/>
    </source>
</evidence>
<dbReference type="EnsemblBacteria" id="CAR40833">
    <property type="protein sequence ID" value="CAR40833"/>
    <property type="gene ID" value="PMI0316"/>
</dbReference>
<name>B4EUP8_PROMH</name>
<evidence type="ECO:0000313" key="2">
    <source>
        <dbReference type="EMBL" id="CAR40833.1"/>
    </source>
</evidence>
<proteinExistence type="predicted"/>
<protein>
    <submittedName>
        <fullName evidence="2">Phage-related protein</fullName>
    </submittedName>
</protein>
<organism evidence="2 3">
    <name type="scientific">Proteus mirabilis (strain HI4320)</name>
    <dbReference type="NCBI Taxonomy" id="529507"/>
    <lineage>
        <taxon>Bacteria</taxon>
        <taxon>Pseudomonadati</taxon>
        <taxon>Pseudomonadota</taxon>
        <taxon>Gammaproteobacteria</taxon>
        <taxon>Enterobacterales</taxon>
        <taxon>Morganellaceae</taxon>
        <taxon>Proteus</taxon>
    </lineage>
</organism>
<accession>B4EUP8</accession>
<evidence type="ECO:0000259" key="1">
    <source>
        <dbReference type="Pfam" id="PF18860"/>
    </source>
</evidence>
<feature type="domain" description="AbiJ-NTD3" evidence="1">
    <location>
        <begin position="6"/>
        <end position="147"/>
    </location>
</feature>
<dbReference type="KEGG" id="pmr:PMI0316"/>
<dbReference type="GeneID" id="60596829"/>
<dbReference type="eggNOG" id="COG1131">
    <property type="taxonomic scope" value="Bacteria"/>
</dbReference>
<keyword evidence="3" id="KW-1185">Reference proteome</keyword>